<evidence type="ECO:0000313" key="1">
    <source>
        <dbReference type="EMBL" id="KAH3801640.1"/>
    </source>
</evidence>
<organism evidence="1 2">
    <name type="scientific">Dreissena polymorpha</name>
    <name type="common">Zebra mussel</name>
    <name type="synonym">Mytilus polymorpha</name>
    <dbReference type="NCBI Taxonomy" id="45954"/>
    <lineage>
        <taxon>Eukaryota</taxon>
        <taxon>Metazoa</taxon>
        <taxon>Spiralia</taxon>
        <taxon>Lophotrochozoa</taxon>
        <taxon>Mollusca</taxon>
        <taxon>Bivalvia</taxon>
        <taxon>Autobranchia</taxon>
        <taxon>Heteroconchia</taxon>
        <taxon>Euheterodonta</taxon>
        <taxon>Imparidentia</taxon>
        <taxon>Neoheterodontei</taxon>
        <taxon>Myida</taxon>
        <taxon>Dreissenoidea</taxon>
        <taxon>Dreissenidae</taxon>
        <taxon>Dreissena</taxon>
    </lineage>
</organism>
<name>A0A9D4FMQ6_DREPO</name>
<comment type="caution">
    <text evidence="1">The sequence shown here is derived from an EMBL/GenBank/DDBJ whole genome shotgun (WGS) entry which is preliminary data.</text>
</comment>
<reference evidence="1" key="1">
    <citation type="journal article" date="2019" name="bioRxiv">
        <title>The Genome of the Zebra Mussel, Dreissena polymorpha: A Resource for Invasive Species Research.</title>
        <authorList>
            <person name="McCartney M.A."/>
            <person name="Auch B."/>
            <person name="Kono T."/>
            <person name="Mallez S."/>
            <person name="Zhang Y."/>
            <person name="Obille A."/>
            <person name="Becker A."/>
            <person name="Abrahante J.E."/>
            <person name="Garbe J."/>
            <person name="Badalamenti J.P."/>
            <person name="Herman A."/>
            <person name="Mangelson H."/>
            <person name="Liachko I."/>
            <person name="Sullivan S."/>
            <person name="Sone E.D."/>
            <person name="Koren S."/>
            <person name="Silverstein K.A.T."/>
            <person name="Beckman K.B."/>
            <person name="Gohl D.M."/>
        </authorList>
    </citation>
    <scope>NUCLEOTIDE SEQUENCE</scope>
    <source>
        <strain evidence="1">Duluth1</strain>
        <tissue evidence="1">Whole animal</tissue>
    </source>
</reference>
<keyword evidence="2" id="KW-1185">Reference proteome</keyword>
<feature type="non-terminal residue" evidence="1">
    <location>
        <position position="1"/>
    </location>
</feature>
<accession>A0A9D4FMQ6</accession>
<evidence type="ECO:0000313" key="2">
    <source>
        <dbReference type="Proteomes" id="UP000828390"/>
    </source>
</evidence>
<protein>
    <submittedName>
        <fullName evidence="1">Uncharacterized protein</fullName>
    </submittedName>
</protein>
<dbReference type="AlphaFoldDB" id="A0A9D4FMQ6"/>
<reference evidence="1" key="2">
    <citation type="submission" date="2020-11" db="EMBL/GenBank/DDBJ databases">
        <authorList>
            <person name="McCartney M.A."/>
            <person name="Auch B."/>
            <person name="Kono T."/>
            <person name="Mallez S."/>
            <person name="Becker A."/>
            <person name="Gohl D.M."/>
            <person name="Silverstein K.A.T."/>
            <person name="Koren S."/>
            <person name="Bechman K.B."/>
            <person name="Herman A."/>
            <person name="Abrahante J.E."/>
            <person name="Garbe J."/>
        </authorList>
    </citation>
    <scope>NUCLEOTIDE SEQUENCE</scope>
    <source>
        <strain evidence="1">Duluth1</strain>
        <tissue evidence="1">Whole animal</tissue>
    </source>
</reference>
<sequence length="115" mass="12330">MNVKVQVAVYSLLGNASSADFDINPHWDLSRPFTNGAPGSHGTSQIPIYTPGWRGASMGLIFCSETSSAPIFGRTHTDSSTTVCNPTGITKKGRSWQPLCKYIFVTVVVVVVVVV</sequence>
<dbReference type="Proteomes" id="UP000828390">
    <property type="component" value="Unassembled WGS sequence"/>
</dbReference>
<proteinExistence type="predicted"/>
<gene>
    <name evidence="1" type="ORF">DPMN_155298</name>
</gene>
<dbReference type="EMBL" id="JAIWYP010000007">
    <property type="protein sequence ID" value="KAH3801640.1"/>
    <property type="molecule type" value="Genomic_DNA"/>
</dbReference>